<dbReference type="InterPro" id="IPR036397">
    <property type="entry name" value="RNaseH_sf"/>
</dbReference>
<comment type="catalytic activity">
    <reaction evidence="13">
        <text>DNA(n) + a 2'-deoxyribonucleoside 5'-triphosphate = DNA(n+1) + diphosphate</text>
        <dbReference type="Rhea" id="RHEA:22508"/>
        <dbReference type="Rhea" id="RHEA-COMP:17339"/>
        <dbReference type="Rhea" id="RHEA-COMP:17340"/>
        <dbReference type="ChEBI" id="CHEBI:33019"/>
        <dbReference type="ChEBI" id="CHEBI:61560"/>
        <dbReference type="ChEBI" id="CHEBI:173112"/>
        <dbReference type="EC" id="2.7.7.49"/>
    </reaction>
</comment>
<keyword evidence="3" id="KW-0540">Nuclease</keyword>
<evidence type="ECO:0000313" key="16">
    <source>
        <dbReference type="EMBL" id="MBW0501281.1"/>
    </source>
</evidence>
<dbReference type="Proteomes" id="UP000765509">
    <property type="component" value="Unassembled WGS sequence"/>
</dbReference>
<dbReference type="GO" id="GO:0015074">
    <property type="term" value="P:DNA integration"/>
    <property type="evidence" value="ECO:0007669"/>
    <property type="project" value="UniProtKB-KW"/>
</dbReference>
<keyword evidence="9" id="KW-0229">DNA integration</keyword>
<keyword evidence="17" id="KW-1185">Reference proteome</keyword>
<dbReference type="PROSITE" id="PS50994">
    <property type="entry name" value="INTEGRASE"/>
    <property type="match status" value="1"/>
</dbReference>
<evidence type="ECO:0000256" key="1">
    <source>
        <dbReference type="ARBA" id="ARBA00022578"/>
    </source>
</evidence>
<dbReference type="GO" id="GO:0016787">
    <property type="term" value="F:hydrolase activity"/>
    <property type="evidence" value="ECO:0007669"/>
    <property type="project" value="UniProtKB-KW"/>
</dbReference>
<dbReference type="GO" id="GO:0006310">
    <property type="term" value="P:DNA recombination"/>
    <property type="evidence" value="ECO:0007669"/>
    <property type="project" value="UniProtKB-KW"/>
</dbReference>
<dbReference type="InterPro" id="IPR039537">
    <property type="entry name" value="Retrotran_Ty1/copia-like"/>
</dbReference>
<dbReference type="GO" id="GO:0046872">
    <property type="term" value="F:metal ion binding"/>
    <property type="evidence" value="ECO:0007669"/>
    <property type="project" value="UniProtKB-KW"/>
</dbReference>
<evidence type="ECO:0000256" key="3">
    <source>
        <dbReference type="ARBA" id="ARBA00022722"/>
    </source>
</evidence>
<evidence type="ECO:0000256" key="13">
    <source>
        <dbReference type="ARBA" id="ARBA00048173"/>
    </source>
</evidence>
<keyword evidence="10" id="KW-0695">RNA-directed DNA polymerase</keyword>
<dbReference type="OrthoDB" id="3243429at2759"/>
<comment type="caution">
    <text evidence="16">The sequence shown here is derived from an EMBL/GenBank/DDBJ whole genome shotgun (WGS) entry which is preliminary data.</text>
</comment>
<evidence type="ECO:0000256" key="7">
    <source>
        <dbReference type="ARBA" id="ARBA00022842"/>
    </source>
</evidence>
<dbReference type="PANTHER" id="PTHR42648">
    <property type="entry name" value="TRANSPOSASE, PUTATIVE-RELATED"/>
    <property type="match status" value="1"/>
</dbReference>
<evidence type="ECO:0000256" key="4">
    <source>
        <dbReference type="ARBA" id="ARBA00022723"/>
    </source>
</evidence>
<dbReference type="InterPro" id="IPR012337">
    <property type="entry name" value="RNaseH-like_sf"/>
</dbReference>
<keyword evidence="2" id="KW-0548">Nucleotidyltransferase</keyword>
<dbReference type="GO" id="GO:0003887">
    <property type="term" value="F:DNA-directed DNA polymerase activity"/>
    <property type="evidence" value="ECO:0007669"/>
    <property type="project" value="UniProtKB-KW"/>
</dbReference>
<gene>
    <name evidence="16" type="ORF">O181_040996</name>
</gene>
<organism evidence="16 17">
    <name type="scientific">Austropuccinia psidii MF-1</name>
    <dbReference type="NCBI Taxonomy" id="1389203"/>
    <lineage>
        <taxon>Eukaryota</taxon>
        <taxon>Fungi</taxon>
        <taxon>Dikarya</taxon>
        <taxon>Basidiomycota</taxon>
        <taxon>Pucciniomycotina</taxon>
        <taxon>Pucciniomycetes</taxon>
        <taxon>Pucciniales</taxon>
        <taxon>Sphaerophragmiaceae</taxon>
        <taxon>Austropuccinia</taxon>
    </lineage>
</organism>
<evidence type="ECO:0000256" key="10">
    <source>
        <dbReference type="ARBA" id="ARBA00022918"/>
    </source>
</evidence>
<dbReference type="PANTHER" id="PTHR42648:SF11">
    <property type="entry name" value="TRANSPOSON TY4-P GAG-POL POLYPROTEIN"/>
    <property type="match status" value="1"/>
</dbReference>
<dbReference type="EMBL" id="AVOT02016245">
    <property type="protein sequence ID" value="MBW0501281.1"/>
    <property type="molecule type" value="Genomic_DNA"/>
</dbReference>
<protein>
    <recommendedName>
        <fullName evidence="15">Integrase catalytic domain-containing protein</fullName>
    </recommendedName>
</protein>
<keyword evidence="8" id="KW-0694">RNA-binding</keyword>
<comment type="catalytic activity">
    <reaction evidence="14">
        <text>DNA(n) + a 2'-deoxyribonucleoside 5'-triphosphate = DNA(n+1) + diphosphate</text>
        <dbReference type="Rhea" id="RHEA:22508"/>
        <dbReference type="Rhea" id="RHEA-COMP:17339"/>
        <dbReference type="Rhea" id="RHEA-COMP:17340"/>
        <dbReference type="ChEBI" id="CHEBI:33019"/>
        <dbReference type="ChEBI" id="CHEBI:61560"/>
        <dbReference type="ChEBI" id="CHEBI:173112"/>
        <dbReference type="EC" id="2.7.7.7"/>
    </reaction>
</comment>
<keyword evidence="12" id="KW-0233">DNA recombination</keyword>
<evidence type="ECO:0000256" key="2">
    <source>
        <dbReference type="ARBA" id="ARBA00022695"/>
    </source>
</evidence>
<keyword evidence="4" id="KW-0479">Metal-binding</keyword>
<feature type="domain" description="Integrase catalytic" evidence="15">
    <location>
        <begin position="1"/>
        <end position="92"/>
    </location>
</feature>
<evidence type="ECO:0000256" key="12">
    <source>
        <dbReference type="ARBA" id="ARBA00023172"/>
    </source>
</evidence>
<keyword evidence="6" id="KW-0378">Hydrolase</keyword>
<evidence type="ECO:0000256" key="5">
    <source>
        <dbReference type="ARBA" id="ARBA00022759"/>
    </source>
</evidence>
<dbReference type="GO" id="GO:0032196">
    <property type="term" value="P:transposition"/>
    <property type="evidence" value="ECO:0007669"/>
    <property type="project" value="UniProtKB-KW"/>
</dbReference>
<dbReference type="SUPFAM" id="SSF53098">
    <property type="entry name" value="Ribonuclease H-like"/>
    <property type="match status" value="1"/>
</dbReference>
<reference evidence="16" key="1">
    <citation type="submission" date="2021-03" db="EMBL/GenBank/DDBJ databases">
        <title>Draft genome sequence of rust myrtle Austropuccinia psidii MF-1, a brazilian biotype.</title>
        <authorList>
            <person name="Quecine M.C."/>
            <person name="Pachon D.M.R."/>
            <person name="Bonatelli M.L."/>
            <person name="Correr F.H."/>
            <person name="Franceschini L.M."/>
            <person name="Leite T.F."/>
            <person name="Margarido G.R.A."/>
            <person name="Almeida C.A."/>
            <person name="Ferrarezi J.A."/>
            <person name="Labate C.A."/>
        </authorList>
    </citation>
    <scope>NUCLEOTIDE SEQUENCE</scope>
    <source>
        <strain evidence="16">MF-1</strain>
    </source>
</reference>
<keyword evidence="11" id="KW-0239">DNA-directed DNA polymerase</keyword>
<name>A0A9Q3HDW3_9BASI</name>
<dbReference type="GO" id="GO:0005634">
    <property type="term" value="C:nucleus"/>
    <property type="evidence" value="ECO:0007669"/>
    <property type="project" value="UniProtKB-ARBA"/>
</dbReference>
<dbReference type="InterPro" id="IPR001584">
    <property type="entry name" value="Integrase_cat-core"/>
</dbReference>
<evidence type="ECO:0000256" key="8">
    <source>
        <dbReference type="ARBA" id="ARBA00022884"/>
    </source>
</evidence>
<dbReference type="GO" id="GO:0003723">
    <property type="term" value="F:RNA binding"/>
    <property type="evidence" value="ECO:0007669"/>
    <property type="project" value="UniProtKB-KW"/>
</dbReference>
<evidence type="ECO:0000256" key="9">
    <source>
        <dbReference type="ARBA" id="ARBA00022908"/>
    </source>
</evidence>
<keyword evidence="1" id="KW-0815">Transposition</keyword>
<keyword evidence="7" id="KW-0460">Magnesium</keyword>
<evidence type="ECO:0000256" key="6">
    <source>
        <dbReference type="ARBA" id="ARBA00022801"/>
    </source>
</evidence>
<sequence>MENKQDRKIKKLIWDKGGEFQNNDFENLSEEDGFAHIFAPTETPEHNGYTERANHTILEKAQCLLNSSNLLQSYWAEAINTPTFISNLLPTP</sequence>
<dbReference type="AlphaFoldDB" id="A0A9Q3HDW3"/>
<evidence type="ECO:0000256" key="11">
    <source>
        <dbReference type="ARBA" id="ARBA00022932"/>
    </source>
</evidence>
<dbReference type="GO" id="GO:0003964">
    <property type="term" value="F:RNA-directed DNA polymerase activity"/>
    <property type="evidence" value="ECO:0007669"/>
    <property type="project" value="UniProtKB-KW"/>
</dbReference>
<evidence type="ECO:0000259" key="15">
    <source>
        <dbReference type="PROSITE" id="PS50994"/>
    </source>
</evidence>
<evidence type="ECO:0000313" key="17">
    <source>
        <dbReference type="Proteomes" id="UP000765509"/>
    </source>
</evidence>
<keyword evidence="5" id="KW-0255">Endonuclease</keyword>
<proteinExistence type="predicted"/>
<accession>A0A9Q3HDW3</accession>
<dbReference type="Gene3D" id="3.30.420.10">
    <property type="entry name" value="Ribonuclease H-like superfamily/Ribonuclease H"/>
    <property type="match status" value="1"/>
</dbReference>
<evidence type="ECO:0000256" key="14">
    <source>
        <dbReference type="ARBA" id="ARBA00049244"/>
    </source>
</evidence>
<keyword evidence="11" id="KW-0808">Transferase</keyword>
<dbReference type="GO" id="GO:0004519">
    <property type="term" value="F:endonuclease activity"/>
    <property type="evidence" value="ECO:0007669"/>
    <property type="project" value="UniProtKB-KW"/>
</dbReference>